<organism evidence="1 2">
    <name type="scientific">Candidatus Limivivens intestinipullorum</name>
    <dbReference type="NCBI Taxonomy" id="2840858"/>
    <lineage>
        <taxon>Bacteria</taxon>
        <taxon>Bacillati</taxon>
        <taxon>Bacillota</taxon>
        <taxon>Clostridia</taxon>
        <taxon>Lachnospirales</taxon>
        <taxon>Lachnospiraceae</taxon>
        <taxon>Lachnospiraceae incertae sedis</taxon>
        <taxon>Candidatus Limivivens</taxon>
    </lineage>
</organism>
<gene>
    <name evidence="1" type="ORF">IAB44_12135</name>
</gene>
<evidence type="ECO:0000313" key="2">
    <source>
        <dbReference type="Proteomes" id="UP000823935"/>
    </source>
</evidence>
<comment type="caution">
    <text evidence="1">The sequence shown here is derived from an EMBL/GenBank/DDBJ whole genome shotgun (WGS) entry which is preliminary data.</text>
</comment>
<dbReference type="EMBL" id="DVIQ01000073">
    <property type="protein sequence ID" value="HIS32274.1"/>
    <property type="molecule type" value="Genomic_DNA"/>
</dbReference>
<evidence type="ECO:0000313" key="1">
    <source>
        <dbReference type="EMBL" id="HIS32274.1"/>
    </source>
</evidence>
<dbReference type="AlphaFoldDB" id="A0A9D1EU44"/>
<dbReference type="Proteomes" id="UP000823935">
    <property type="component" value="Unassembled WGS sequence"/>
</dbReference>
<protein>
    <submittedName>
        <fullName evidence="1">Uncharacterized protein</fullName>
    </submittedName>
</protein>
<sequence length="353" mass="37250">MSFADKKGIAVASGFKLQAQALLDPRGQVDTLAERDELVTLNAATEGLHVYVKENHTQYIYNGTGWDEVPKGNMSSLNNYVQKEEGKGLSSNDYTDGDKAKVDALDTNLAGKVPTSRKVNGKALSADITLSASDVSAIPASQKGAASGVAELDSTGKVPSTQLPSYVDDVLEFDSQSAFPETGEAGKIYVAKDTNKTYRWGGTSYVEISASLALGETASTAYRGDRGKIAYDHSQAAHAPANAEANVQSDWDENSASSDAYIKNKPTSMPANGGNADTVGGHTVEADVPANAKFTDTVYTHPSTHAASMITQDATHRFVSDAEKTAWNAKTNVYFDSELPASAPAGSVCFLIS</sequence>
<proteinExistence type="predicted"/>
<name>A0A9D1EU44_9FIRM</name>
<reference evidence="1" key="1">
    <citation type="submission" date="2020-10" db="EMBL/GenBank/DDBJ databases">
        <authorList>
            <person name="Gilroy R."/>
        </authorList>
    </citation>
    <scope>NUCLEOTIDE SEQUENCE</scope>
    <source>
        <strain evidence="1">CHK190-19873</strain>
    </source>
</reference>
<reference evidence="1" key="2">
    <citation type="journal article" date="2021" name="PeerJ">
        <title>Extensive microbial diversity within the chicken gut microbiome revealed by metagenomics and culture.</title>
        <authorList>
            <person name="Gilroy R."/>
            <person name="Ravi A."/>
            <person name="Getino M."/>
            <person name="Pursley I."/>
            <person name="Horton D.L."/>
            <person name="Alikhan N.F."/>
            <person name="Baker D."/>
            <person name="Gharbi K."/>
            <person name="Hall N."/>
            <person name="Watson M."/>
            <person name="Adriaenssens E.M."/>
            <person name="Foster-Nyarko E."/>
            <person name="Jarju S."/>
            <person name="Secka A."/>
            <person name="Antonio M."/>
            <person name="Oren A."/>
            <person name="Chaudhuri R.R."/>
            <person name="La Ragione R."/>
            <person name="Hildebrand F."/>
            <person name="Pallen M.J."/>
        </authorList>
    </citation>
    <scope>NUCLEOTIDE SEQUENCE</scope>
    <source>
        <strain evidence="1">CHK190-19873</strain>
    </source>
</reference>
<accession>A0A9D1EU44</accession>